<dbReference type="Pfam" id="PF03857">
    <property type="entry name" value="Colicin_im"/>
    <property type="match status" value="1"/>
</dbReference>
<reference evidence="1" key="1">
    <citation type="submission" date="2018-06" db="EMBL/GenBank/DDBJ databases">
        <authorList>
            <person name="Ashton P.M."/>
            <person name="Dallman T."/>
            <person name="Nair S."/>
            <person name="De Pinna E."/>
            <person name="Peters T."/>
            <person name="Grant K."/>
        </authorList>
    </citation>
    <scope>NUCLEOTIDE SEQUENCE [LARGE SCALE GENOMIC DNA]</scope>
    <source>
        <strain evidence="1">310211</strain>
    </source>
</reference>
<dbReference type="GO" id="GO:0015643">
    <property type="term" value="F:toxic substance binding"/>
    <property type="evidence" value="ECO:0007669"/>
    <property type="project" value="InterPro"/>
</dbReference>
<dbReference type="GO" id="GO:0030153">
    <property type="term" value="P:bacteriocin immunity"/>
    <property type="evidence" value="ECO:0007669"/>
    <property type="project" value="InterPro"/>
</dbReference>
<dbReference type="Proteomes" id="UP000839671">
    <property type="component" value="Unassembled WGS sequence"/>
</dbReference>
<dbReference type="EMBL" id="AAAATI010000065">
    <property type="protein sequence ID" value="EAA1980830.1"/>
    <property type="molecule type" value="Genomic_DNA"/>
</dbReference>
<sequence>MLNTKDKNKKANQLLYIFSFIGVIPLIIIFTIYINNPQSPILHNLYNKTESLHAITSAYNPVMTKLMATYNKSAPILGIISFLCSFKMRELNKKTDKNTIIKACFFGPIFYAIYIYITIFYNLELTTSSGFFRMMAHNNIALLILYSGIYFTILTLTYSILLIPLMTFRFLKGRQ</sequence>
<accession>A0A3T7S6E6</accession>
<protein>
    <submittedName>
        <fullName evidence="1">Colicin-B</fullName>
    </submittedName>
</protein>
<dbReference type="InterPro" id="IPR005557">
    <property type="entry name" value="Colicin_im"/>
</dbReference>
<comment type="caution">
    <text evidence="1">The sequence shown here is derived from an EMBL/GenBank/DDBJ whole genome shotgun (WGS) entry which is preliminary data.</text>
</comment>
<dbReference type="PIRSF" id="PIRSF003003">
    <property type="entry name" value="Colicin_im"/>
    <property type="match status" value="1"/>
</dbReference>
<evidence type="ECO:0000313" key="1">
    <source>
        <dbReference type="EMBL" id="EAA1980830.1"/>
    </source>
</evidence>
<gene>
    <name evidence="1" type="ORF">DM051_26935</name>
</gene>
<proteinExistence type="predicted"/>
<name>A0A3T7S6E6_SALET</name>
<dbReference type="AlphaFoldDB" id="A0A3T7S6E6"/>
<organism evidence="1">
    <name type="scientific">Salmonella enterica I</name>
    <dbReference type="NCBI Taxonomy" id="59201"/>
    <lineage>
        <taxon>Bacteria</taxon>
        <taxon>Pseudomonadati</taxon>
        <taxon>Pseudomonadota</taxon>
        <taxon>Gammaproteobacteria</taxon>
        <taxon>Enterobacterales</taxon>
        <taxon>Enterobacteriaceae</taxon>
        <taxon>Salmonella</taxon>
    </lineage>
</organism>